<keyword evidence="8" id="KW-0067">ATP-binding</keyword>
<dbReference type="PROSITE" id="PS51194">
    <property type="entry name" value="HELICASE_CTER"/>
    <property type="match status" value="1"/>
</dbReference>
<dbReference type="InterPro" id="IPR027417">
    <property type="entry name" value="P-loop_NTPase"/>
</dbReference>
<keyword evidence="10" id="KW-0539">Nucleus</keyword>
<keyword evidence="4" id="KW-0698">rRNA processing</keyword>
<proteinExistence type="inferred from homology"/>
<dbReference type="GO" id="GO:0003723">
    <property type="term" value="F:RNA binding"/>
    <property type="evidence" value="ECO:0007669"/>
    <property type="project" value="UniProtKB-KW"/>
</dbReference>
<dbReference type="FunFam" id="3.40.50.300:FF:000498">
    <property type="entry name" value="Eukaryotic initiation factor 4A-III"/>
    <property type="match status" value="1"/>
</dbReference>
<keyword evidence="5" id="KW-0547">Nucleotide-binding</keyword>
<dbReference type="InterPro" id="IPR001650">
    <property type="entry name" value="Helicase_C-like"/>
</dbReference>
<keyword evidence="9" id="KW-0694">RNA-binding</keyword>
<dbReference type="Pfam" id="PF00144">
    <property type="entry name" value="Beta-lactamase"/>
    <property type="match status" value="1"/>
</dbReference>
<dbReference type="CDD" id="cd18787">
    <property type="entry name" value="SF2_C_DEAD"/>
    <property type="match status" value="1"/>
</dbReference>
<dbReference type="Pfam" id="PF00270">
    <property type="entry name" value="DEAD"/>
    <property type="match status" value="1"/>
</dbReference>
<gene>
    <name evidence="20" type="ORF">PEBR_10227</name>
</gene>
<evidence type="ECO:0000256" key="6">
    <source>
        <dbReference type="ARBA" id="ARBA00022801"/>
    </source>
</evidence>
<dbReference type="Gene3D" id="3.40.710.10">
    <property type="entry name" value="DD-peptidase/beta-lactamase superfamily"/>
    <property type="match status" value="1"/>
</dbReference>
<evidence type="ECO:0000256" key="14">
    <source>
        <dbReference type="ARBA" id="ARBA00040908"/>
    </source>
</evidence>
<dbReference type="SMART" id="SM00490">
    <property type="entry name" value="HELICc"/>
    <property type="match status" value="1"/>
</dbReference>
<keyword evidence="3" id="KW-0690">Ribosome biogenesis</keyword>
<comment type="similarity">
    <text evidence="12">Belongs to the DEAD box helicase family. DDX48/FAL1 subfamily.</text>
</comment>
<reference evidence="21" key="1">
    <citation type="submission" date="2015-09" db="EMBL/GenBank/DDBJ databases">
        <authorList>
            <person name="Fill T.P."/>
            <person name="Baretta J.F."/>
            <person name="de Almeida L.G."/>
            <person name="Rocha M."/>
            <person name="de Souza D.H."/>
            <person name="Malavazi I."/>
            <person name="Cerdeira L.T."/>
            <person name="Hong H."/>
            <person name="Samborskyy M."/>
            <person name="de Vasconcelos A.T."/>
            <person name="Leadlay P."/>
            <person name="Rodrigues-Filho E."/>
        </authorList>
    </citation>
    <scope>NUCLEOTIDE SEQUENCE [LARGE SCALE GENOMIC DNA]</scope>
    <source>
        <strain evidence="21">LaBioMMi 136</strain>
    </source>
</reference>
<keyword evidence="7" id="KW-0347">Helicase</keyword>
<evidence type="ECO:0000256" key="4">
    <source>
        <dbReference type="ARBA" id="ARBA00022552"/>
    </source>
</evidence>
<dbReference type="SUPFAM" id="SSF56601">
    <property type="entry name" value="beta-lactamase/transpeptidase-like"/>
    <property type="match status" value="1"/>
</dbReference>
<comment type="catalytic activity">
    <reaction evidence="15">
        <text>ATP + H2O = ADP + phosphate + H(+)</text>
        <dbReference type="Rhea" id="RHEA:13065"/>
        <dbReference type="ChEBI" id="CHEBI:15377"/>
        <dbReference type="ChEBI" id="CHEBI:15378"/>
        <dbReference type="ChEBI" id="CHEBI:30616"/>
        <dbReference type="ChEBI" id="CHEBI:43474"/>
        <dbReference type="ChEBI" id="CHEBI:456216"/>
        <dbReference type="EC" id="3.6.4.13"/>
    </reaction>
</comment>
<comment type="function">
    <text evidence="11">ATP-dependent RNA helicase involved in 40S ribosomal subunit biogenesis. Required for the processing and cleavage of 35S pre-rRNA at sites A0, A1, and A2, leading to mature 18S rRNA.</text>
</comment>
<dbReference type="Proteomes" id="UP000190744">
    <property type="component" value="Unassembled WGS sequence"/>
</dbReference>
<dbReference type="Pfam" id="PF00271">
    <property type="entry name" value="Helicase_C"/>
    <property type="match status" value="1"/>
</dbReference>
<protein>
    <recommendedName>
        <fullName evidence="13">ATP-dependent RNA helicase FAL1</fullName>
        <ecNumber evidence="2">3.6.4.13</ecNumber>
    </recommendedName>
    <alternativeName>
        <fullName evidence="14">ATP-dependent RNA helicase fal1</fullName>
    </alternativeName>
</protein>
<dbReference type="PROSITE" id="PS51192">
    <property type="entry name" value="HELICASE_ATP_BIND_1"/>
    <property type="match status" value="1"/>
</dbReference>
<evidence type="ECO:0000256" key="3">
    <source>
        <dbReference type="ARBA" id="ARBA00022517"/>
    </source>
</evidence>
<evidence type="ECO:0000256" key="11">
    <source>
        <dbReference type="ARBA" id="ARBA00024310"/>
    </source>
</evidence>
<dbReference type="AlphaFoldDB" id="A0A1S9RU29"/>
<dbReference type="GO" id="GO:0005730">
    <property type="term" value="C:nucleolus"/>
    <property type="evidence" value="ECO:0007669"/>
    <property type="project" value="UniProtKB-SubCell"/>
</dbReference>
<evidence type="ECO:0000256" key="13">
    <source>
        <dbReference type="ARBA" id="ARBA00040655"/>
    </source>
</evidence>
<evidence type="ECO:0000256" key="12">
    <source>
        <dbReference type="ARBA" id="ARBA00037945"/>
    </source>
</evidence>
<dbReference type="PROSITE" id="PS51195">
    <property type="entry name" value="Q_MOTIF"/>
    <property type="match status" value="1"/>
</dbReference>
<dbReference type="SUPFAM" id="SSF52540">
    <property type="entry name" value="P-loop containing nucleoside triphosphate hydrolases"/>
    <property type="match status" value="1"/>
</dbReference>
<comment type="subcellular location">
    <subcellularLocation>
        <location evidence="1">Nucleus</location>
        <location evidence="1">Nucleolus</location>
    </subcellularLocation>
</comment>
<dbReference type="InterPro" id="IPR058664">
    <property type="entry name" value="ARB_00930-like_C"/>
</dbReference>
<evidence type="ECO:0000313" key="20">
    <source>
        <dbReference type="EMBL" id="OOQ89005.1"/>
    </source>
</evidence>
<dbReference type="EMBL" id="LJBN01000116">
    <property type="protein sequence ID" value="OOQ89005.1"/>
    <property type="molecule type" value="Genomic_DNA"/>
</dbReference>
<dbReference type="PANTHER" id="PTHR47958">
    <property type="entry name" value="ATP-DEPENDENT RNA HELICASE DBP3"/>
    <property type="match status" value="1"/>
</dbReference>
<dbReference type="CDD" id="cd18045">
    <property type="entry name" value="DEADc_EIF4AIII_DDX48"/>
    <property type="match status" value="1"/>
</dbReference>
<dbReference type="GO" id="GO:0003724">
    <property type="term" value="F:RNA helicase activity"/>
    <property type="evidence" value="ECO:0007669"/>
    <property type="project" value="UniProtKB-EC"/>
</dbReference>
<feature type="domain" description="Helicase C-terminal" evidence="18">
    <location>
        <begin position="237"/>
        <end position="398"/>
    </location>
</feature>
<dbReference type="GO" id="GO:0016787">
    <property type="term" value="F:hydrolase activity"/>
    <property type="evidence" value="ECO:0007669"/>
    <property type="project" value="UniProtKB-KW"/>
</dbReference>
<dbReference type="SMART" id="SM00487">
    <property type="entry name" value="DEXDc"/>
    <property type="match status" value="1"/>
</dbReference>
<evidence type="ECO:0000256" key="16">
    <source>
        <dbReference type="PROSITE-ProRule" id="PRU00552"/>
    </source>
</evidence>
<dbReference type="PROSITE" id="PS00039">
    <property type="entry name" value="DEAD_ATP_HELICASE"/>
    <property type="match status" value="1"/>
</dbReference>
<evidence type="ECO:0000259" key="17">
    <source>
        <dbReference type="PROSITE" id="PS51192"/>
    </source>
</evidence>
<evidence type="ECO:0000313" key="21">
    <source>
        <dbReference type="Proteomes" id="UP000190744"/>
    </source>
</evidence>
<evidence type="ECO:0000259" key="18">
    <source>
        <dbReference type="PROSITE" id="PS51194"/>
    </source>
</evidence>
<comment type="caution">
    <text evidence="20">The sequence shown here is derived from an EMBL/GenBank/DDBJ whole genome shotgun (WGS) entry which is preliminary data.</text>
</comment>
<dbReference type="InterPro" id="IPR014001">
    <property type="entry name" value="Helicase_ATP-bd"/>
</dbReference>
<feature type="domain" description="Helicase ATP-binding" evidence="17">
    <location>
        <begin position="56"/>
        <end position="226"/>
    </location>
</feature>
<dbReference type="InterPro" id="IPR011545">
    <property type="entry name" value="DEAD/DEAH_box_helicase_dom"/>
</dbReference>
<evidence type="ECO:0000256" key="5">
    <source>
        <dbReference type="ARBA" id="ARBA00022741"/>
    </source>
</evidence>
<evidence type="ECO:0000259" key="19">
    <source>
        <dbReference type="PROSITE" id="PS51195"/>
    </source>
</evidence>
<evidence type="ECO:0000256" key="15">
    <source>
        <dbReference type="ARBA" id="ARBA00047984"/>
    </source>
</evidence>
<dbReference type="GO" id="GO:0006364">
    <property type="term" value="P:rRNA processing"/>
    <property type="evidence" value="ECO:0007669"/>
    <property type="project" value="UniProtKB-KW"/>
</dbReference>
<organism evidence="20 21">
    <name type="scientific">Penicillium brasilianum</name>
    <dbReference type="NCBI Taxonomy" id="104259"/>
    <lineage>
        <taxon>Eukaryota</taxon>
        <taxon>Fungi</taxon>
        <taxon>Dikarya</taxon>
        <taxon>Ascomycota</taxon>
        <taxon>Pezizomycotina</taxon>
        <taxon>Eurotiomycetes</taxon>
        <taxon>Eurotiomycetidae</taxon>
        <taxon>Eurotiales</taxon>
        <taxon>Aspergillaceae</taxon>
        <taxon>Penicillium</taxon>
    </lineage>
</organism>
<dbReference type="InterPro" id="IPR012338">
    <property type="entry name" value="Beta-lactam/transpept-like"/>
</dbReference>
<evidence type="ECO:0000256" key="8">
    <source>
        <dbReference type="ARBA" id="ARBA00022840"/>
    </source>
</evidence>
<evidence type="ECO:0000256" key="9">
    <source>
        <dbReference type="ARBA" id="ARBA00022884"/>
    </source>
</evidence>
<dbReference type="InterPro" id="IPR001466">
    <property type="entry name" value="Beta-lactam-related"/>
</dbReference>
<dbReference type="InterPro" id="IPR000629">
    <property type="entry name" value="RNA-helicase_DEAD-box_CS"/>
</dbReference>
<name>A0A1S9RU29_PENBI</name>
<dbReference type="GO" id="GO:0005524">
    <property type="term" value="F:ATP binding"/>
    <property type="evidence" value="ECO:0007669"/>
    <property type="project" value="UniProtKB-KW"/>
</dbReference>
<dbReference type="FunFam" id="3.40.50.300:FF:000031">
    <property type="entry name" value="Eukaryotic initiation factor 4A-III"/>
    <property type="match status" value="1"/>
</dbReference>
<feature type="domain" description="DEAD-box RNA helicase Q" evidence="19">
    <location>
        <begin position="25"/>
        <end position="53"/>
    </location>
</feature>
<dbReference type="Pfam" id="PF26335">
    <property type="entry name" value="ARB_00930_C"/>
    <property type="match status" value="1"/>
</dbReference>
<sequence>MAEGIDRRADERMEFSTSKEVTVAPTFEDMHLKESLLRGIYAYGYESPSAVQSRAIVQICKGRDTIAQAQSGTGKTATFSISTLQVIDTVVRETQALVLSPTRELATQIQSVIMALGDYMNVQCHACIGGTNIGEDIRKLDYGQHVVSGTPGRVADMIRRRHLRTRHIKMLILDEADELLNRGFREQIYDVYRYLPPATQVVVVSATLPYDVLDMTTKFMTDPVRVLVKRDELTLEGIKQYFIAVEKEEWKFDTLCDLYDTLTITQAVIFCNTRRKVDWLTDKMREANFTVSSMHGEMPQKERDSIMQDFRQGNSRVLISTDVWARGIDVQQVSLVINYDLPTNRENYIHRIGRSGRFGRKGVAINFVTSDDVRILRDIELYYSTQIDEMPMNVLVTSLLGLAASSAATIVATDEVPLIGPAFISNFDPSNSTAIHNARTKLPRLMENLFSKGTLNRTDLAFSIDVFSAATNKSIYSYSHVGKDANRTLTAGVLNDKTIARIGSVTKLFTAYAIIAKGGMEVFAQPVTHFLPELAGNSSDDPLLRLDWKDITVGALLSQQAGTGGPADFLMKYFDPDEQLNYTTTDFLNFMRDDKRPVISPYRNAIYSDAGFVILGQVLARLAGKKTYSEAIRETIFKPLGLDSTSTSAPKGTGLNAINRKLIDANSSWGLDLEVVASSGGIYANGADLRTAGLSILNSELLSPTNTSEWMKPRSGTGSLVELVGAPWEISRLEIPVSPGSNRTRISDLYTKAGGNGDYTTIFALSPDHGIGYSILIAGLTASAARWPLRDTVGETFIPAAEHATWENARRNLAGTFVDKSAPGTNLTLTVDKGRPGLGLGAFWIKGVNGRDNDHWRIYPTGLNSISRSLSSLYKSKGRMRVAHRMVQPAPPMQPRAAVEGGKGGLFDNSFTWMDIDFQGPADELIFDLVDGRLVSVELPAAGLVLDRLK</sequence>
<evidence type="ECO:0000256" key="1">
    <source>
        <dbReference type="ARBA" id="ARBA00004604"/>
    </source>
</evidence>
<dbReference type="EC" id="3.6.4.13" evidence="2"/>
<evidence type="ECO:0000256" key="7">
    <source>
        <dbReference type="ARBA" id="ARBA00022806"/>
    </source>
</evidence>
<accession>A0A1S9RU29</accession>
<evidence type="ECO:0000256" key="2">
    <source>
        <dbReference type="ARBA" id="ARBA00012552"/>
    </source>
</evidence>
<keyword evidence="6" id="KW-0378">Hydrolase</keyword>
<evidence type="ECO:0000256" key="10">
    <source>
        <dbReference type="ARBA" id="ARBA00023242"/>
    </source>
</evidence>
<dbReference type="InterPro" id="IPR014014">
    <property type="entry name" value="RNA_helicase_DEAD_Q_motif"/>
</dbReference>
<dbReference type="Gene3D" id="3.40.50.300">
    <property type="entry name" value="P-loop containing nucleotide triphosphate hydrolases"/>
    <property type="match status" value="2"/>
</dbReference>
<feature type="short sequence motif" description="Q motif" evidence="16">
    <location>
        <begin position="25"/>
        <end position="53"/>
    </location>
</feature>